<sequence>MAKNKINITLENITEWLCSTGYLFPRTQIELSRLNKLYPEVKRDTKDEQVDPFKILENSRERKPINLETSANRKEDYSDLRMAARKSEGLPKHIVEKMKKKHKNNGGDKSEN</sequence>
<dbReference type="OrthoDB" id="797644at2"/>
<organism evidence="2 3">
    <name type="scientific">Fodinibius sediminis</name>
    <dbReference type="NCBI Taxonomy" id="1214077"/>
    <lineage>
        <taxon>Bacteria</taxon>
        <taxon>Pseudomonadati</taxon>
        <taxon>Balneolota</taxon>
        <taxon>Balneolia</taxon>
        <taxon>Balneolales</taxon>
        <taxon>Balneolaceae</taxon>
        <taxon>Fodinibius</taxon>
    </lineage>
</organism>
<evidence type="ECO:0000313" key="3">
    <source>
        <dbReference type="Proteomes" id="UP000317593"/>
    </source>
</evidence>
<dbReference type="AlphaFoldDB" id="A0A521EIK7"/>
<proteinExistence type="predicted"/>
<feature type="compositionally biased region" description="Basic and acidic residues" evidence="1">
    <location>
        <begin position="85"/>
        <end position="97"/>
    </location>
</feature>
<dbReference type="EMBL" id="FXTH01000016">
    <property type="protein sequence ID" value="SMO83745.1"/>
    <property type="molecule type" value="Genomic_DNA"/>
</dbReference>
<name>A0A521EIK7_9BACT</name>
<gene>
    <name evidence="2" type="ORF">SAMN06265218_11686</name>
</gene>
<dbReference type="Proteomes" id="UP000317593">
    <property type="component" value="Unassembled WGS sequence"/>
</dbReference>
<protein>
    <submittedName>
        <fullName evidence="2">Uncharacterized protein</fullName>
    </submittedName>
</protein>
<dbReference type="RefSeq" id="WP_142715571.1">
    <property type="nucleotide sequence ID" value="NZ_FXTH01000016.1"/>
</dbReference>
<reference evidence="2 3" key="1">
    <citation type="submission" date="2017-05" db="EMBL/GenBank/DDBJ databases">
        <authorList>
            <person name="Varghese N."/>
            <person name="Submissions S."/>
        </authorList>
    </citation>
    <scope>NUCLEOTIDE SEQUENCE [LARGE SCALE GENOMIC DNA]</scope>
    <source>
        <strain evidence="2 3">DSM 21194</strain>
    </source>
</reference>
<feature type="region of interest" description="Disordered" evidence="1">
    <location>
        <begin position="85"/>
        <end position="112"/>
    </location>
</feature>
<keyword evidence="3" id="KW-1185">Reference proteome</keyword>
<evidence type="ECO:0000313" key="2">
    <source>
        <dbReference type="EMBL" id="SMO83745.1"/>
    </source>
</evidence>
<evidence type="ECO:0000256" key="1">
    <source>
        <dbReference type="SAM" id="MobiDB-lite"/>
    </source>
</evidence>
<accession>A0A521EIK7</accession>